<accession>A0A150QLS5</accession>
<comment type="caution">
    <text evidence="1">The sequence shown here is derived from an EMBL/GenBank/DDBJ whole genome shotgun (WGS) entry which is preliminary data.</text>
</comment>
<dbReference type="RefSeq" id="WP_061608808.1">
    <property type="nucleotide sequence ID" value="NZ_JEMA01000518.1"/>
</dbReference>
<gene>
    <name evidence="1" type="ORF">BE15_21565</name>
</gene>
<dbReference type="OrthoDB" id="9816550at2"/>
<organism evidence="1 2">
    <name type="scientific">Sorangium cellulosum</name>
    <name type="common">Polyangium cellulosum</name>
    <dbReference type="NCBI Taxonomy" id="56"/>
    <lineage>
        <taxon>Bacteria</taxon>
        <taxon>Pseudomonadati</taxon>
        <taxon>Myxococcota</taxon>
        <taxon>Polyangia</taxon>
        <taxon>Polyangiales</taxon>
        <taxon>Polyangiaceae</taxon>
        <taxon>Sorangium</taxon>
    </lineage>
</organism>
<evidence type="ECO:0000313" key="1">
    <source>
        <dbReference type="EMBL" id="KYF68919.1"/>
    </source>
</evidence>
<sequence>MGSALRNCGALLGDEQAVTGPDAYRAFAEAVRSEPGMESVIFACSTDKLRKPSDSEVTPAEANVRAPESLSRDMLRARLVESSPGSTPRT</sequence>
<evidence type="ECO:0000313" key="2">
    <source>
        <dbReference type="Proteomes" id="UP000075260"/>
    </source>
</evidence>
<reference evidence="1 2" key="1">
    <citation type="submission" date="2014-02" db="EMBL/GenBank/DDBJ databases">
        <title>The small core and large imbalanced accessory genome model reveals a collaborative survival strategy of Sorangium cellulosum strains in nature.</title>
        <authorList>
            <person name="Han K."/>
            <person name="Peng R."/>
            <person name="Blom J."/>
            <person name="Li Y.-Z."/>
        </authorList>
    </citation>
    <scope>NUCLEOTIDE SEQUENCE [LARGE SCALE GENOMIC DNA]</scope>
    <source>
        <strain evidence="1 2">So0008-312</strain>
    </source>
</reference>
<dbReference type="AlphaFoldDB" id="A0A150QLS5"/>
<dbReference type="Proteomes" id="UP000075260">
    <property type="component" value="Unassembled WGS sequence"/>
</dbReference>
<protein>
    <submittedName>
        <fullName evidence="1">Uncharacterized protein</fullName>
    </submittedName>
</protein>
<dbReference type="EMBL" id="JEMA01000518">
    <property type="protein sequence ID" value="KYF68919.1"/>
    <property type="molecule type" value="Genomic_DNA"/>
</dbReference>
<proteinExistence type="predicted"/>
<name>A0A150QLS5_SORCE</name>